<name>A0AA86R6Y8_9EUKA</name>
<keyword evidence="1" id="KW-1133">Transmembrane helix</keyword>
<reference evidence="3 4" key="2">
    <citation type="submission" date="2024-07" db="EMBL/GenBank/DDBJ databases">
        <authorList>
            <person name="Akdeniz Z."/>
        </authorList>
    </citation>
    <scope>NUCLEOTIDE SEQUENCE [LARGE SCALE GENOMIC DNA]</scope>
</reference>
<reference evidence="2" key="1">
    <citation type="submission" date="2023-06" db="EMBL/GenBank/DDBJ databases">
        <authorList>
            <person name="Kurt Z."/>
        </authorList>
    </citation>
    <scope>NUCLEOTIDE SEQUENCE</scope>
</reference>
<accession>A0AA86R6Y8</accession>
<keyword evidence="1" id="KW-0812">Transmembrane</keyword>
<protein>
    <submittedName>
        <fullName evidence="3">Hypothetical_protein</fullName>
    </submittedName>
</protein>
<dbReference type="EMBL" id="CATOUU010001015">
    <property type="protein sequence ID" value="CAI9967159.1"/>
    <property type="molecule type" value="Genomic_DNA"/>
</dbReference>
<dbReference type="Proteomes" id="UP001642409">
    <property type="component" value="Unassembled WGS sequence"/>
</dbReference>
<evidence type="ECO:0000313" key="4">
    <source>
        <dbReference type="Proteomes" id="UP001642409"/>
    </source>
</evidence>
<evidence type="ECO:0000313" key="2">
    <source>
        <dbReference type="EMBL" id="CAI9967159.1"/>
    </source>
</evidence>
<comment type="caution">
    <text evidence="2">The sequence shown here is derived from an EMBL/GenBank/DDBJ whole genome shotgun (WGS) entry which is preliminary data.</text>
</comment>
<sequence>MKSQVAFNKLDGCQYVTQHITERLQLIITGYCFQLVLEHRNIETTAWRLTCPRSKVSTFPILFYISTIFVALQLCRAVLFDNGRWYAVVFRKRSRSDAHRLANREIYQKNIANVARTNTLIGILEADDTGIVLVQLEKSQIAIDQRSSELCQIFLSTQSIWYKLYYVRI</sequence>
<gene>
    <name evidence="2" type="ORF">HINF_LOCUS54804</name>
    <name evidence="3" type="ORF">HINF_LOCUS72792</name>
</gene>
<proteinExistence type="predicted"/>
<dbReference type="AlphaFoldDB" id="A0AA86R6Y8"/>
<keyword evidence="1" id="KW-0472">Membrane</keyword>
<dbReference type="EMBL" id="CAXDID020000583">
    <property type="protein sequence ID" value="CAL6104458.1"/>
    <property type="molecule type" value="Genomic_DNA"/>
</dbReference>
<feature type="transmembrane region" description="Helical" evidence="1">
    <location>
        <begin position="61"/>
        <end position="79"/>
    </location>
</feature>
<keyword evidence="4" id="KW-1185">Reference proteome</keyword>
<evidence type="ECO:0000256" key="1">
    <source>
        <dbReference type="SAM" id="Phobius"/>
    </source>
</evidence>
<organism evidence="2">
    <name type="scientific">Hexamita inflata</name>
    <dbReference type="NCBI Taxonomy" id="28002"/>
    <lineage>
        <taxon>Eukaryota</taxon>
        <taxon>Metamonada</taxon>
        <taxon>Diplomonadida</taxon>
        <taxon>Hexamitidae</taxon>
        <taxon>Hexamitinae</taxon>
        <taxon>Hexamita</taxon>
    </lineage>
</organism>
<evidence type="ECO:0000313" key="3">
    <source>
        <dbReference type="EMBL" id="CAL6104458.1"/>
    </source>
</evidence>